<reference evidence="1 2" key="1">
    <citation type="submission" date="2016-12" db="EMBL/GenBank/DDBJ databases">
        <authorList>
            <person name="Song W.-J."/>
            <person name="Kurnit D.M."/>
        </authorList>
    </citation>
    <scope>NUCLEOTIDE SEQUENCE [LARGE SCALE GENOMIC DNA]</scope>
    <source>
        <strain evidence="1 2">DSM 11393</strain>
    </source>
</reference>
<dbReference type="Proteomes" id="UP000186469">
    <property type="component" value="Unassembled WGS sequence"/>
</dbReference>
<dbReference type="InterPro" id="IPR036388">
    <property type="entry name" value="WH-like_DNA-bd_sf"/>
</dbReference>
<dbReference type="STRING" id="1121455.SAMN02745728_01686"/>
<evidence type="ECO:0008006" key="3">
    <source>
        <dbReference type="Google" id="ProtNLM"/>
    </source>
</evidence>
<gene>
    <name evidence="1" type="ORF">SAMN02745728_01686</name>
</gene>
<name>A0A1M7T7U1_9BACT</name>
<proteinExistence type="predicted"/>
<dbReference type="EMBL" id="FRDI01000008">
    <property type="protein sequence ID" value="SHN66747.1"/>
    <property type="molecule type" value="Genomic_DNA"/>
</dbReference>
<organism evidence="1 2">
    <name type="scientific">Desulfovibrio litoralis DSM 11393</name>
    <dbReference type="NCBI Taxonomy" id="1121455"/>
    <lineage>
        <taxon>Bacteria</taxon>
        <taxon>Pseudomonadati</taxon>
        <taxon>Thermodesulfobacteriota</taxon>
        <taxon>Desulfovibrionia</taxon>
        <taxon>Desulfovibrionales</taxon>
        <taxon>Desulfovibrionaceae</taxon>
        <taxon>Desulfovibrio</taxon>
    </lineage>
</organism>
<evidence type="ECO:0000313" key="2">
    <source>
        <dbReference type="Proteomes" id="UP000186469"/>
    </source>
</evidence>
<keyword evidence="2" id="KW-1185">Reference proteome</keyword>
<protein>
    <recommendedName>
        <fullName evidence="3">Helix-turn-helix domain-containing protein</fullName>
    </recommendedName>
</protein>
<accession>A0A1M7T7U1</accession>
<dbReference type="AlphaFoldDB" id="A0A1M7T7U1"/>
<dbReference type="Gene3D" id="1.10.10.10">
    <property type="entry name" value="Winged helix-like DNA-binding domain superfamily/Winged helix DNA-binding domain"/>
    <property type="match status" value="1"/>
</dbReference>
<dbReference type="RefSeq" id="WP_143145524.1">
    <property type="nucleotide sequence ID" value="NZ_FRDI01000008.1"/>
</dbReference>
<evidence type="ECO:0000313" key="1">
    <source>
        <dbReference type="EMBL" id="SHN66747.1"/>
    </source>
</evidence>
<sequence>MTNHYNVLPIRLKSTKEIAEAFRVSRNMVFKWKKEKAPIVRVGRGLQADYYELSKWLNERG</sequence>